<sequence>MMKKATLILYSCIFIFFSCGVPQEEYDKLKKENESLKQEIADCQLTPVQILEQANEYNGNLEYEKSKSRLIALIEKYPKSTEARKAKRLLKKVEKEIEETKKALERDKLTENNNENFKKAIGKMKKKYDVSNSVTWYSDKSSTLSGTKNFLHTYIGKKEKRKPWMGISVNHFSKEEWLFIKQIVITADGKTYTIEEENPGEFKASETEGGMREWFDRVLKEKDFEMIKQVAESKSAKLQLIGKTTTKERTISLAEKKAIKNVLNAFEALGGSLK</sequence>
<comment type="caution">
    <text evidence="2">The sequence shown here is derived from an EMBL/GenBank/DDBJ whole genome shotgun (WGS) entry which is preliminary data.</text>
</comment>
<reference evidence="3" key="1">
    <citation type="journal article" date="2019" name="Int. J. Syst. Evol. Microbiol.">
        <title>The Global Catalogue of Microorganisms (GCM) 10K type strain sequencing project: providing services to taxonomists for standard genome sequencing and annotation.</title>
        <authorList>
            <consortium name="The Broad Institute Genomics Platform"/>
            <consortium name="The Broad Institute Genome Sequencing Center for Infectious Disease"/>
            <person name="Wu L."/>
            <person name="Ma J."/>
        </authorList>
    </citation>
    <scope>NUCLEOTIDE SEQUENCE [LARGE SCALE GENOMIC DNA]</scope>
    <source>
        <strain evidence="3">KCTC 42423</strain>
    </source>
</reference>
<dbReference type="RefSeq" id="WP_378256585.1">
    <property type="nucleotide sequence ID" value="NZ_JBHSJV010000001.1"/>
</dbReference>
<gene>
    <name evidence="2" type="ORF">ACFSTE_09635</name>
</gene>
<name>A0ABW5N8C7_9FLAO</name>
<dbReference type="Proteomes" id="UP001597459">
    <property type="component" value="Unassembled WGS sequence"/>
</dbReference>
<proteinExistence type="predicted"/>
<accession>A0ABW5N8C7</accession>
<evidence type="ECO:0000313" key="2">
    <source>
        <dbReference type="EMBL" id="MFD2591091.1"/>
    </source>
</evidence>
<evidence type="ECO:0000256" key="1">
    <source>
        <dbReference type="SAM" id="Coils"/>
    </source>
</evidence>
<dbReference type="PROSITE" id="PS51257">
    <property type="entry name" value="PROKAR_LIPOPROTEIN"/>
    <property type="match status" value="1"/>
</dbReference>
<keyword evidence="3" id="KW-1185">Reference proteome</keyword>
<protein>
    <recommendedName>
        <fullName evidence="4">Lipoprotein</fullName>
    </recommendedName>
</protein>
<organism evidence="2 3">
    <name type="scientific">Aquimarina hainanensis</name>
    <dbReference type="NCBI Taxonomy" id="1578017"/>
    <lineage>
        <taxon>Bacteria</taxon>
        <taxon>Pseudomonadati</taxon>
        <taxon>Bacteroidota</taxon>
        <taxon>Flavobacteriia</taxon>
        <taxon>Flavobacteriales</taxon>
        <taxon>Flavobacteriaceae</taxon>
        <taxon>Aquimarina</taxon>
    </lineage>
</organism>
<feature type="coiled-coil region" evidence="1">
    <location>
        <begin position="83"/>
        <end position="114"/>
    </location>
</feature>
<evidence type="ECO:0000313" key="3">
    <source>
        <dbReference type="Proteomes" id="UP001597459"/>
    </source>
</evidence>
<evidence type="ECO:0008006" key="4">
    <source>
        <dbReference type="Google" id="ProtNLM"/>
    </source>
</evidence>
<dbReference type="EMBL" id="JBHULX010000017">
    <property type="protein sequence ID" value="MFD2591091.1"/>
    <property type="molecule type" value="Genomic_DNA"/>
</dbReference>
<keyword evidence="1" id="KW-0175">Coiled coil</keyword>